<dbReference type="InterPro" id="IPR036249">
    <property type="entry name" value="Thioredoxin-like_sf"/>
</dbReference>
<dbReference type="Gene3D" id="3.40.30.10">
    <property type="entry name" value="Glutaredoxin"/>
    <property type="match status" value="1"/>
</dbReference>
<comment type="caution">
    <text evidence="2">The sequence shown here is derived from an EMBL/GenBank/DDBJ whole genome shotgun (WGS) entry which is preliminary data.</text>
</comment>
<dbReference type="Proteomes" id="UP000252254">
    <property type="component" value="Unassembled WGS sequence"/>
</dbReference>
<dbReference type="EMBL" id="QNRI01000003">
    <property type="protein sequence ID" value="RBO99709.1"/>
    <property type="molecule type" value="Genomic_DNA"/>
</dbReference>
<dbReference type="PROSITE" id="PS51354">
    <property type="entry name" value="GLUTAREDOXIN_2"/>
    <property type="match status" value="1"/>
</dbReference>
<name>A0A366ED85_9BACI</name>
<dbReference type="AlphaFoldDB" id="A0A366ED85"/>
<dbReference type="SUPFAM" id="SSF52833">
    <property type="entry name" value="Thioredoxin-like"/>
    <property type="match status" value="1"/>
</dbReference>
<accession>A0A366ED85</accession>
<evidence type="ECO:0000313" key="2">
    <source>
        <dbReference type="EMBL" id="RBO99709.1"/>
    </source>
</evidence>
<feature type="domain" description="Glutaredoxin" evidence="1">
    <location>
        <begin position="6"/>
        <end position="64"/>
    </location>
</feature>
<proteinExistence type="predicted"/>
<reference evidence="2 3" key="1">
    <citation type="submission" date="2018-06" db="EMBL/GenBank/DDBJ databases">
        <title>Genomic Encyclopedia of Type Strains, Phase IV (KMG-IV): sequencing the most valuable type-strain genomes for metagenomic binning, comparative biology and taxonomic classification.</title>
        <authorList>
            <person name="Goeker M."/>
        </authorList>
    </citation>
    <scope>NUCLEOTIDE SEQUENCE [LARGE SCALE GENOMIC DNA]</scope>
    <source>
        <strain evidence="2 3">DSM 15140</strain>
    </source>
</reference>
<dbReference type="CDD" id="cd02976">
    <property type="entry name" value="NrdH"/>
    <property type="match status" value="1"/>
</dbReference>
<dbReference type="Pfam" id="PF00462">
    <property type="entry name" value="Glutaredoxin"/>
    <property type="match status" value="1"/>
</dbReference>
<dbReference type="InterPro" id="IPR002109">
    <property type="entry name" value="Glutaredoxin"/>
</dbReference>
<sequence length="82" mass="9582">MQGKEVIVYVSDNCKECDRVKEYLELLGADYKLKNVTEERNFLKELQTRHIYATPATIINGEVILGFQKQKIENELYDLSIK</sequence>
<organism evidence="2 3">
    <name type="scientific">Paraliobacillus ryukyuensis</name>
    <dbReference type="NCBI Taxonomy" id="200904"/>
    <lineage>
        <taxon>Bacteria</taxon>
        <taxon>Bacillati</taxon>
        <taxon>Bacillota</taxon>
        <taxon>Bacilli</taxon>
        <taxon>Bacillales</taxon>
        <taxon>Bacillaceae</taxon>
        <taxon>Paraliobacillus</taxon>
    </lineage>
</organism>
<gene>
    <name evidence="2" type="ORF">DES48_10334</name>
</gene>
<keyword evidence="3" id="KW-1185">Reference proteome</keyword>
<evidence type="ECO:0000313" key="3">
    <source>
        <dbReference type="Proteomes" id="UP000252254"/>
    </source>
</evidence>
<evidence type="ECO:0000259" key="1">
    <source>
        <dbReference type="Pfam" id="PF00462"/>
    </source>
</evidence>
<protein>
    <submittedName>
        <fullName evidence="2">Glutaredoxin</fullName>
    </submittedName>
</protein>
<dbReference type="RefSeq" id="WP_170126177.1">
    <property type="nucleotide sequence ID" value="NZ_BAABQN010000011.1"/>
</dbReference>
<dbReference type="STRING" id="200904.GCA_900168775_03287"/>